<feature type="compositionally biased region" description="Basic residues" evidence="1">
    <location>
        <begin position="121"/>
        <end position="133"/>
    </location>
</feature>
<evidence type="ECO:0000313" key="3">
    <source>
        <dbReference type="EMBL" id="NVN40062.1"/>
    </source>
</evidence>
<evidence type="ECO:0000313" key="4">
    <source>
        <dbReference type="Proteomes" id="UP000585665"/>
    </source>
</evidence>
<keyword evidence="4" id="KW-1185">Reference proteome</keyword>
<dbReference type="EMBL" id="JABXXR010000026">
    <property type="protein sequence ID" value="NVN40062.1"/>
    <property type="molecule type" value="Genomic_DNA"/>
</dbReference>
<reference evidence="3 4" key="1">
    <citation type="submission" date="2020-06" db="EMBL/GenBank/DDBJ databases">
        <title>Description of novel acetic acid bacteria.</title>
        <authorList>
            <person name="Sombolestani A."/>
        </authorList>
    </citation>
    <scope>NUCLEOTIDE SEQUENCE [LARGE SCALE GENOMIC DNA]</scope>
    <source>
        <strain evidence="3 4">LMG 27010</strain>
    </source>
</reference>
<name>A0A850PDP6_9PROT</name>
<dbReference type="GO" id="GO:0072344">
    <property type="term" value="P:rescue of stalled ribosome"/>
    <property type="evidence" value="ECO:0007669"/>
    <property type="project" value="TreeGrafter"/>
</dbReference>
<proteinExistence type="predicted"/>
<accession>A0A850PDP6</accession>
<dbReference type="PANTHER" id="PTHR47814">
    <property type="entry name" value="PEPTIDYL-TRNA HYDROLASE ARFB"/>
    <property type="match status" value="1"/>
</dbReference>
<dbReference type="InterPro" id="IPR000352">
    <property type="entry name" value="Pep_chain_release_fac_I"/>
</dbReference>
<evidence type="ECO:0000259" key="2">
    <source>
        <dbReference type="Pfam" id="PF00472"/>
    </source>
</evidence>
<gene>
    <name evidence="3" type="primary">arfB</name>
    <name evidence="3" type="ORF">HUK82_05720</name>
</gene>
<organism evidence="3 4">
    <name type="scientific">Ameyamaea chiangmaiensis</name>
    <dbReference type="NCBI Taxonomy" id="442969"/>
    <lineage>
        <taxon>Bacteria</taxon>
        <taxon>Pseudomonadati</taxon>
        <taxon>Pseudomonadota</taxon>
        <taxon>Alphaproteobacteria</taxon>
        <taxon>Acetobacterales</taxon>
        <taxon>Acetobacteraceae</taxon>
        <taxon>Ameyamaea</taxon>
    </lineage>
</organism>
<evidence type="ECO:0000256" key="1">
    <source>
        <dbReference type="SAM" id="MobiDB-lite"/>
    </source>
</evidence>
<dbReference type="NCBIfam" id="NF006718">
    <property type="entry name" value="PRK09256.1"/>
    <property type="match status" value="1"/>
</dbReference>
<dbReference type="Pfam" id="PF00472">
    <property type="entry name" value="RF-1"/>
    <property type="match status" value="1"/>
</dbReference>
<feature type="domain" description="Prokaryotic-type class I peptide chain release factors" evidence="2">
    <location>
        <begin position="9"/>
        <end position="133"/>
    </location>
</feature>
<dbReference type="Gene3D" id="3.30.160.20">
    <property type="match status" value="1"/>
</dbReference>
<protein>
    <submittedName>
        <fullName evidence="3">Aminoacyl-tRNA hydrolase</fullName>
        <ecNumber evidence="3">3.1.1.29</ecNumber>
    </submittedName>
</protein>
<sequence length="140" mass="15611">MSGHPMPPRIPDEEIELTPILSSGPGGQNVNKVATAIQLRFDARRSPSLDDRTSIALQRLAGQRLTRDGVIVITARRFRSQERNRADAIERLLDLVAQASHREPKRIPTRPGKGARERRLTGKAHRARVKQGRGGRIDTD</sequence>
<dbReference type="SUPFAM" id="SSF110916">
    <property type="entry name" value="Peptidyl-tRNA hydrolase domain-like"/>
    <property type="match status" value="1"/>
</dbReference>
<comment type="caution">
    <text evidence="3">The sequence shown here is derived from an EMBL/GenBank/DDBJ whole genome shotgun (WGS) entry which is preliminary data.</text>
</comment>
<feature type="region of interest" description="Disordered" evidence="1">
    <location>
        <begin position="101"/>
        <end position="140"/>
    </location>
</feature>
<dbReference type="PANTHER" id="PTHR47814:SF1">
    <property type="entry name" value="PEPTIDYL-TRNA HYDROLASE ARFB"/>
    <property type="match status" value="1"/>
</dbReference>
<dbReference type="GO" id="GO:0004045">
    <property type="term" value="F:peptidyl-tRNA hydrolase activity"/>
    <property type="evidence" value="ECO:0007669"/>
    <property type="project" value="UniProtKB-EC"/>
</dbReference>
<dbReference type="GO" id="GO:0043022">
    <property type="term" value="F:ribosome binding"/>
    <property type="evidence" value="ECO:0007669"/>
    <property type="project" value="TreeGrafter"/>
</dbReference>
<dbReference type="EC" id="3.1.1.29" evidence="3"/>
<dbReference type="Proteomes" id="UP000585665">
    <property type="component" value="Unassembled WGS sequence"/>
</dbReference>
<keyword evidence="3" id="KW-0378">Hydrolase</keyword>
<dbReference type="GO" id="GO:0003747">
    <property type="term" value="F:translation release factor activity"/>
    <property type="evidence" value="ECO:0007669"/>
    <property type="project" value="InterPro"/>
</dbReference>
<dbReference type="AlphaFoldDB" id="A0A850PDP6"/>